<evidence type="ECO:0000256" key="2">
    <source>
        <dbReference type="ARBA" id="ARBA00008520"/>
    </source>
</evidence>
<dbReference type="Gene3D" id="3.40.190.10">
    <property type="entry name" value="Periplasmic binding protein-like II"/>
    <property type="match status" value="1"/>
</dbReference>
<dbReference type="EMBL" id="RKRA01000001">
    <property type="protein sequence ID" value="RPF26259.1"/>
    <property type="molecule type" value="Genomic_DNA"/>
</dbReference>
<evidence type="ECO:0000256" key="4">
    <source>
        <dbReference type="ARBA" id="ARBA00022729"/>
    </source>
</evidence>
<evidence type="ECO:0000256" key="1">
    <source>
        <dbReference type="ARBA" id="ARBA00004196"/>
    </source>
</evidence>
<comment type="subcellular location">
    <subcellularLocation>
        <location evidence="1">Cell envelope</location>
    </subcellularLocation>
</comment>
<name>A0A3N4YYL2_9MICO</name>
<dbReference type="RefSeq" id="WP_123914629.1">
    <property type="nucleotide sequence ID" value="NZ_RKRA01000001.1"/>
</dbReference>
<dbReference type="SUPFAM" id="SSF53850">
    <property type="entry name" value="Periplasmic binding protein-like II"/>
    <property type="match status" value="1"/>
</dbReference>
<keyword evidence="3" id="KW-0813">Transport</keyword>
<evidence type="ECO:0000313" key="7">
    <source>
        <dbReference type="Proteomes" id="UP000280726"/>
    </source>
</evidence>
<reference evidence="6 7" key="1">
    <citation type="submission" date="2018-11" db="EMBL/GenBank/DDBJ databases">
        <title>Sequencing the genomes of 1000 actinobacteria strains.</title>
        <authorList>
            <person name="Klenk H.-P."/>
        </authorList>
    </citation>
    <scope>NUCLEOTIDE SEQUENCE [LARGE SCALE GENOMIC DNA]</scope>
    <source>
        <strain evidence="6 7">DSM 14418</strain>
    </source>
</reference>
<dbReference type="PANTHER" id="PTHR43649">
    <property type="entry name" value="ARABINOSE-BINDING PROTEIN-RELATED"/>
    <property type="match status" value="1"/>
</dbReference>
<dbReference type="InterPro" id="IPR050490">
    <property type="entry name" value="Bact_solute-bd_prot1"/>
</dbReference>
<organism evidence="6 7">
    <name type="scientific">Georgenia muralis</name>
    <dbReference type="NCBI Taxonomy" id="154117"/>
    <lineage>
        <taxon>Bacteria</taxon>
        <taxon>Bacillati</taxon>
        <taxon>Actinomycetota</taxon>
        <taxon>Actinomycetes</taxon>
        <taxon>Micrococcales</taxon>
        <taxon>Bogoriellaceae</taxon>
        <taxon>Georgenia</taxon>
    </lineage>
</organism>
<dbReference type="InterPro" id="IPR006059">
    <property type="entry name" value="SBP"/>
</dbReference>
<feature type="chain" id="PRO_5038917919" evidence="5">
    <location>
        <begin position="22"/>
        <end position="436"/>
    </location>
</feature>
<accession>A0A3N4YYL2</accession>
<evidence type="ECO:0000256" key="3">
    <source>
        <dbReference type="ARBA" id="ARBA00022448"/>
    </source>
</evidence>
<comment type="similarity">
    <text evidence="2">Belongs to the bacterial solute-binding protein 1 family.</text>
</comment>
<dbReference type="CDD" id="cd13585">
    <property type="entry name" value="PBP2_TMBP_like"/>
    <property type="match status" value="1"/>
</dbReference>
<proteinExistence type="inferred from homology"/>
<protein>
    <submittedName>
        <fullName evidence="6">Carbohydrate ABC transporter substrate-binding protein (CUT1 family)</fullName>
    </submittedName>
</protein>
<dbReference type="OrthoDB" id="3718433at2"/>
<dbReference type="Pfam" id="PF13416">
    <property type="entry name" value="SBP_bac_8"/>
    <property type="match status" value="1"/>
</dbReference>
<gene>
    <name evidence="6" type="ORF">EDD32_0693</name>
</gene>
<keyword evidence="7" id="KW-1185">Reference proteome</keyword>
<feature type="signal peptide" evidence="5">
    <location>
        <begin position="1"/>
        <end position="21"/>
    </location>
</feature>
<comment type="caution">
    <text evidence="6">The sequence shown here is derived from an EMBL/GenBank/DDBJ whole genome shotgun (WGS) entry which is preliminary data.</text>
</comment>
<dbReference type="GO" id="GO:0030313">
    <property type="term" value="C:cell envelope"/>
    <property type="evidence" value="ECO:0007669"/>
    <property type="project" value="UniProtKB-SubCell"/>
</dbReference>
<sequence length="436" mass="46116">MVQRRTVPALALLMLGAGTLAACSSGGDDAGSGGDSATEAAGPVDLRMTVWTASEDHLALFDEIAAEYVEENPDAFSSVTFEAVPFEDYTTTLTTQLAGGNTPDLAWIFESNAPEFVQSGALADIKPTLEGAEGYEFDDILPTALDLWSADEGLYAYPFSNSPFVMFVNTDRIAEAGQDSPAELVESGGWTFDAAREISTATTEQLGGAGLIVRDFNYSLWENLATVWGGWGASPWSEDGTQCTFTEPEMVEAMTWLHEATFADGAIPGPGTNADFFAGDVTMTITQISRASSLDGSFEWDVVPLPEGPAGRQNVIGQAGIGVFENGDNPEVAADFLAHFTSPENAEKLATYFPPPRESLLTAETLVAANPLLSEEQLEAVVIGGITDATTKPAHANFAELQTTVRGELDALWNEGADVEAVLGDVCAAAEPLLQD</sequence>
<dbReference type="PANTHER" id="PTHR43649:SF31">
    <property type="entry name" value="SN-GLYCEROL-3-PHOSPHATE-BINDING PERIPLASMIC PROTEIN UGPB"/>
    <property type="match status" value="1"/>
</dbReference>
<evidence type="ECO:0000256" key="5">
    <source>
        <dbReference type="SAM" id="SignalP"/>
    </source>
</evidence>
<dbReference type="PROSITE" id="PS51257">
    <property type="entry name" value="PROKAR_LIPOPROTEIN"/>
    <property type="match status" value="1"/>
</dbReference>
<evidence type="ECO:0000313" key="6">
    <source>
        <dbReference type="EMBL" id="RPF26259.1"/>
    </source>
</evidence>
<dbReference type="Proteomes" id="UP000280726">
    <property type="component" value="Unassembled WGS sequence"/>
</dbReference>
<keyword evidence="4 5" id="KW-0732">Signal</keyword>
<dbReference type="AlphaFoldDB" id="A0A3N4YYL2"/>